<dbReference type="EMBL" id="LYDR01000039">
    <property type="protein sequence ID" value="ODA34846.1"/>
    <property type="molecule type" value="Genomic_DNA"/>
</dbReference>
<dbReference type="AlphaFoldDB" id="A0A1C3ENM4"/>
<feature type="transmembrane region" description="Helical" evidence="1">
    <location>
        <begin position="94"/>
        <end position="113"/>
    </location>
</feature>
<keyword evidence="1" id="KW-0472">Membrane</keyword>
<organism evidence="2 3">
    <name type="scientific">Planctopirus hydrillae</name>
    <dbReference type="NCBI Taxonomy" id="1841610"/>
    <lineage>
        <taxon>Bacteria</taxon>
        <taxon>Pseudomonadati</taxon>
        <taxon>Planctomycetota</taxon>
        <taxon>Planctomycetia</taxon>
        <taxon>Planctomycetales</taxon>
        <taxon>Planctomycetaceae</taxon>
        <taxon>Planctopirus</taxon>
    </lineage>
</organism>
<keyword evidence="1" id="KW-0812">Transmembrane</keyword>
<feature type="transmembrane region" description="Helical" evidence="1">
    <location>
        <begin position="191"/>
        <end position="210"/>
    </location>
</feature>
<gene>
    <name evidence="2" type="ORF">A6X21_04105</name>
</gene>
<name>A0A1C3ENM4_9PLAN</name>
<reference evidence="2 3" key="1">
    <citation type="submission" date="2016-05" db="EMBL/GenBank/DDBJ databases">
        <title>Genomic and physiological characterization of Planctopirus sp. isolated from fresh water lake.</title>
        <authorList>
            <person name="Subhash Y."/>
            <person name="Ramana C."/>
        </authorList>
    </citation>
    <scope>NUCLEOTIDE SEQUENCE [LARGE SCALE GENOMIC DNA]</scope>
    <source>
        <strain evidence="2 3">JC280</strain>
    </source>
</reference>
<keyword evidence="3" id="KW-1185">Reference proteome</keyword>
<evidence type="ECO:0000313" key="3">
    <source>
        <dbReference type="Proteomes" id="UP000094828"/>
    </source>
</evidence>
<proteinExistence type="predicted"/>
<dbReference type="OrthoDB" id="272721at2"/>
<evidence type="ECO:0000313" key="2">
    <source>
        <dbReference type="EMBL" id="ODA34846.1"/>
    </source>
</evidence>
<evidence type="ECO:0000256" key="1">
    <source>
        <dbReference type="SAM" id="Phobius"/>
    </source>
</evidence>
<sequence>MVDFEARRTLAEVIRQYLNEELTAFQFDDLLQPFYENADSTVQAVSKSLWYLYDDCDDHLVVADKPTWDYVQRLLLLLESGWQMDVWIVRQWSVRQFVAGFLLLCCIGIAYQVGMGWHLIPLLMPFGVLSIIVSQLGSSQDRPDPFEKYTTPFRSISELERAYRSARNFRKSRYPKHLAYREIRNKFISGIYLFKFYLLWVLFPVIPLMLQCLPRTSCKTSILPASLPTQ</sequence>
<accession>A0A1C3ENM4</accession>
<keyword evidence="1" id="KW-1133">Transmembrane helix</keyword>
<comment type="caution">
    <text evidence="2">The sequence shown here is derived from an EMBL/GenBank/DDBJ whole genome shotgun (WGS) entry which is preliminary data.</text>
</comment>
<dbReference type="RefSeq" id="WP_068846324.1">
    <property type="nucleotide sequence ID" value="NZ_LYDR01000039.1"/>
</dbReference>
<protein>
    <submittedName>
        <fullName evidence="2">Uncharacterized protein</fullName>
    </submittedName>
</protein>
<dbReference type="Proteomes" id="UP000094828">
    <property type="component" value="Unassembled WGS sequence"/>
</dbReference>